<keyword evidence="5" id="KW-1185">Reference proteome</keyword>
<organism evidence="4 5">
    <name type="scientific">Parapedobacter pyrenivorans</name>
    <dbReference type="NCBI Taxonomy" id="1305674"/>
    <lineage>
        <taxon>Bacteria</taxon>
        <taxon>Pseudomonadati</taxon>
        <taxon>Bacteroidota</taxon>
        <taxon>Sphingobacteriia</taxon>
        <taxon>Sphingobacteriales</taxon>
        <taxon>Sphingobacteriaceae</taxon>
        <taxon>Parapedobacter</taxon>
    </lineage>
</organism>
<dbReference type="Pfam" id="PF04397">
    <property type="entry name" value="LytTR"/>
    <property type="match status" value="1"/>
</dbReference>
<dbReference type="GO" id="GO:0000156">
    <property type="term" value="F:phosphorelay response regulator activity"/>
    <property type="evidence" value="ECO:0007669"/>
    <property type="project" value="InterPro"/>
</dbReference>
<dbReference type="InterPro" id="IPR046947">
    <property type="entry name" value="LytR-like"/>
</dbReference>
<dbReference type="Proteomes" id="UP000660862">
    <property type="component" value="Unassembled WGS sequence"/>
</dbReference>
<feature type="domain" description="Response regulatory" evidence="2">
    <location>
        <begin position="5"/>
        <end position="116"/>
    </location>
</feature>
<dbReference type="GO" id="GO:0003677">
    <property type="term" value="F:DNA binding"/>
    <property type="evidence" value="ECO:0007669"/>
    <property type="project" value="UniProtKB-KW"/>
</dbReference>
<proteinExistence type="predicted"/>
<sequence>MGKQTVLIVDSDHSARHWLRENISCQPYPFVFWECCNGLEAEKYINALQPDLVFMDVKLPGKNGFEVLDAVEHQPSVILTSASAQDAAAAFEYQAIDYLIKPLTAGRVKLALQRFDHRCEAARKKDSPSDSPANYPARILVEKGHRLTSIPINKITHLKADKDYTWIHMLNGESYLSTTGIGQLERKLNPQYFIRIHRSYIINIDHIQELYRDISKLFVSLPNAIEINVGRNYLPAVKELIF</sequence>
<accession>A0A917HJR8</accession>
<keyword evidence="4" id="KW-0238">DNA-binding</keyword>
<reference evidence="4" key="2">
    <citation type="submission" date="2020-09" db="EMBL/GenBank/DDBJ databases">
        <authorList>
            <person name="Sun Q."/>
            <person name="Zhou Y."/>
        </authorList>
    </citation>
    <scope>NUCLEOTIDE SEQUENCE</scope>
    <source>
        <strain evidence="4">CGMCC 1.12195</strain>
    </source>
</reference>
<dbReference type="AlphaFoldDB" id="A0A917HJR8"/>
<evidence type="ECO:0000259" key="2">
    <source>
        <dbReference type="PROSITE" id="PS50110"/>
    </source>
</evidence>
<keyword evidence="1" id="KW-0597">Phosphoprotein</keyword>
<name>A0A917HJR8_9SPHI</name>
<dbReference type="InterPro" id="IPR011006">
    <property type="entry name" value="CheY-like_superfamily"/>
</dbReference>
<reference evidence="4" key="1">
    <citation type="journal article" date="2014" name="Int. J. Syst. Evol. Microbiol.">
        <title>Complete genome sequence of Corynebacterium casei LMG S-19264T (=DSM 44701T), isolated from a smear-ripened cheese.</title>
        <authorList>
            <consortium name="US DOE Joint Genome Institute (JGI-PGF)"/>
            <person name="Walter F."/>
            <person name="Albersmeier A."/>
            <person name="Kalinowski J."/>
            <person name="Ruckert C."/>
        </authorList>
    </citation>
    <scope>NUCLEOTIDE SEQUENCE</scope>
    <source>
        <strain evidence="4">CGMCC 1.12195</strain>
    </source>
</reference>
<evidence type="ECO:0000259" key="3">
    <source>
        <dbReference type="PROSITE" id="PS50930"/>
    </source>
</evidence>
<dbReference type="Gene3D" id="3.40.50.2300">
    <property type="match status" value="1"/>
</dbReference>
<dbReference type="PANTHER" id="PTHR37299:SF1">
    <property type="entry name" value="STAGE 0 SPORULATION PROTEIN A HOMOLOG"/>
    <property type="match status" value="1"/>
</dbReference>
<dbReference type="InterPro" id="IPR007492">
    <property type="entry name" value="LytTR_DNA-bd_dom"/>
</dbReference>
<comment type="caution">
    <text evidence="4">The sequence shown here is derived from an EMBL/GenBank/DDBJ whole genome shotgun (WGS) entry which is preliminary data.</text>
</comment>
<dbReference type="InterPro" id="IPR001789">
    <property type="entry name" value="Sig_transdc_resp-reg_receiver"/>
</dbReference>
<dbReference type="Pfam" id="PF00072">
    <property type="entry name" value="Response_reg"/>
    <property type="match status" value="1"/>
</dbReference>
<dbReference type="SMART" id="SM00850">
    <property type="entry name" value="LytTR"/>
    <property type="match status" value="1"/>
</dbReference>
<protein>
    <submittedName>
        <fullName evidence="4">DNA-binding response regulator</fullName>
    </submittedName>
</protein>
<dbReference type="SMART" id="SM00448">
    <property type="entry name" value="REC"/>
    <property type="match status" value="1"/>
</dbReference>
<gene>
    <name evidence="4" type="ORF">GCM10007415_11830</name>
</gene>
<dbReference type="RefSeq" id="WP_188504970.1">
    <property type="nucleotide sequence ID" value="NZ_BMER01000001.1"/>
</dbReference>
<feature type="domain" description="HTH LytTR-type" evidence="3">
    <location>
        <begin position="139"/>
        <end position="242"/>
    </location>
</feature>
<evidence type="ECO:0000313" key="4">
    <source>
        <dbReference type="EMBL" id="GGG80927.1"/>
    </source>
</evidence>
<evidence type="ECO:0000256" key="1">
    <source>
        <dbReference type="PROSITE-ProRule" id="PRU00169"/>
    </source>
</evidence>
<dbReference type="SUPFAM" id="SSF52172">
    <property type="entry name" value="CheY-like"/>
    <property type="match status" value="1"/>
</dbReference>
<evidence type="ECO:0000313" key="5">
    <source>
        <dbReference type="Proteomes" id="UP000660862"/>
    </source>
</evidence>
<dbReference type="PROSITE" id="PS50930">
    <property type="entry name" value="HTH_LYTTR"/>
    <property type="match status" value="1"/>
</dbReference>
<dbReference type="PANTHER" id="PTHR37299">
    <property type="entry name" value="TRANSCRIPTIONAL REGULATOR-RELATED"/>
    <property type="match status" value="1"/>
</dbReference>
<dbReference type="PROSITE" id="PS50110">
    <property type="entry name" value="RESPONSE_REGULATORY"/>
    <property type="match status" value="1"/>
</dbReference>
<dbReference type="EMBL" id="BMER01000001">
    <property type="protein sequence ID" value="GGG80927.1"/>
    <property type="molecule type" value="Genomic_DNA"/>
</dbReference>
<dbReference type="Gene3D" id="2.40.50.1020">
    <property type="entry name" value="LytTr DNA-binding domain"/>
    <property type="match status" value="1"/>
</dbReference>
<feature type="modified residue" description="4-aspartylphosphate" evidence="1">
    <location>
        <position position="56"/>
    </location>
</feature>